<proteinExistence type="predicted"/>
<protein>
    <submittedName>
        <fullName evidence="1">Uncharacterized protein</fullName>
    </submittedName>
</protein>
<dbReference type="RefSeq" id="WP_204800139.1">
    <property type="nucleotide sequence ID" value="NZ_CAJNAP010000034.1"/>
</dbReference>
<reference evidence="1" key="1">
    <citation type="submission" date="2021-02" db="EMBL/GenBank/DDBJ databases">
        <authorList>
            <person name="Han P."/>
        </authorList>
    </citation>
    <scope>NUCLEOTIDE SEQUENCE</scope>
    <source>
        <strain evidence="1">Nitrosomonas nitrosa 18-3D</strain>
    </source>
</reference>
<evidence type="ECO:0000313" key="1">
    <source>
        <dbReference type="EMBL" id="CAE6511742.1"/>
    </source>
</evidence>
<sequence>MSVENESDVEIDYECLSSEAATAANDLINDAAESLAVLLEDTGRALSERDVLLKHPELVATHALLAYLDKTNQERLILKAHDQSKLNQKLEELVAKVESIAASLAKIAASTQKEAV</sequence>
<dbReference type="AlphaFoldDB" id="A0A8H9DA18"/>
<organism evidence="1 2">
    <name type="scientific">Nitrosomonas nitrosa</name>
    <dbReference type="NCBI Taxonomy" id="52442"/>
    <lineage>
        <taxon>Bacteria</taxon>
        <taxon>Pseudomonadati</taxon>
        <taxon>Pseudomonadota</taxon>
        <taxon>Betaproteobacteria</taxon>
        <taxon>Nitrosomonadales</taxon>
        <taxon>Nitrosomonadaceae</taxon>
        <taxon>Nitrosomonas</taxon>
    </lineage>
</organism>
<name>A0A8H9DA18_9PROT</name>
<dbReference type="Proteomes" id="UP000601736">
    <property type="component" value="Unassembled WGS sequence"/>
</dbReference>
<comment type="caution">
    <text evidence="1">The sequence shown here is derived from an EMBL/GenBank/DDBJ whole genome shotgun (WGS) entry which is preliminary data.</text>
</comment>
<evidence type="ECO:0000313" key="2">
    <source>
        <dbReference type="Proteomes" id="UP000601736"/>
    </source>
</evidence>
<gene>
    <name evidence="1" type="ORF">NMYAN_40004</name>
</gene>
<accession>A0A8H9DA18</accession>
<dbReference type="EMBL" id="CAJNAP010000034">
    <property type="protein sequence ID" value="CAE6511742.1"/>
    <property type="molecule type" value="Genomic_DNA"/>
</dbReference>